<proteinExistence type="predicted"/>
<evidence type="ECO:0000256" key="1">
    <source>
        <dbReference type="SAM" id="MobiDB-lite"/>
    </source>
</evidence>
<sequence length="297" mass="34873">MRRKKGKVPPEFNKAEDEYSSKLKKFVVVVSGRLPYSELLQWATYMKSEDINLRTIGEQTLYSIWTDIFHDDRTPGIHMWDYIKRGVELYKNVELNAYDENLVDFINVCYDIEKFREQWKNTTQQDPPQPLFPLHSPQLLLSNNSSVHPQFSSQPSSSTSSIRPSRRVKPISLGKRIQDLTLPNTTLQANCPEQEMKFFEKIADNNMDNFCLNLWVKNVFSAVPKMQHYAHVYLILAWNEEYPTCIDHNGYIHLLNGMRLYAEKFPKPYNVKVKTLMKILRKLEKKKSGIFKNDSNE</sequence>
<evidence type="ECO:0000313" key="3">
    <source>
        <dbReference type="Proteomes" id="UP000789759"/>
    </source>
</evidence>
<keyword evidence="3" id="KW-1185">Reference proteome</keyword>
<feature type="region of interest" description="Disordered" evidence="1">
    <location>
        <begin position="146"/>
        <end position="166"/>
    </location>
</feature>
<organism evidence="2 3">
    <name type="scientific">Cetraspora pellucida</name>
    <dbReference type="NCBI Taxonomy" id="1433469"/>
    <lineage>
        <taxon>Eukaryota</taxon>
        <taxon>Fungi</taxon>
        <taxon>Fungi incertae sedis</taxon>
        <taxon>Mucoromycota</taxon>
        <taxon>Glomeromycotina</taxon>
        <taxon>Glomeromycetes</taxon>
        <taxon>Diversisporales</taxon>
        <taxon>Gigasporaceae</taxon>
        <taxon>Cetraspora</taxon>
    </lineage>
</organism>
<dbReference type="OrthoDB" id="2415194at2759"/>
<name>A0A9N9HQL7_9GLOM</name>
<comment type="caution">
    <text evidence="2">The sequence shown here is derived from an EMBL/GenBank/DDBJ whole genome shotgun (WGS) entry which is preliminary data.</text>
</comment>
<dbReference type="AlphaFoldDB" id="A0A9N9HQL7"/>
<protein>
    <submittedName>
        <fullName evidence="2">21643_t:CDS:1</fullName>
    </submittedName>
</protein>
<gene>
    <name evidence="2" type="ORF">CPELLU_LOCUS11829</name>
</gene>
<dbReference type="Proteomes" id="UP000789759">
    <property type="component" value="Unassembled WGS sequence"/>
</dbReference>
<feature type="compositionally biased region" description="Low complexity" evidence="1">
    <location>
        <begin position="146"/>
        <end position="163"/>
    </location>
</feature>
<evidence type="ECO:0000313" key="2">
    <source>
        <dbReference type="EMBL" id="CAG8701030.1"/>
    </source>
</evidence>
<reference evidence="2" key="1">
    <citation type="submission" date="2021-06" db="EMBL/GenBank/DDBJ databases">
        <authorList>
            <person name="Kallberg Y."/>
            <person name="Tangrot J."/>
            <person name="Rosling A."/>
        </authorList>
    </citation>
    <scope>NUCLEOTIDE SEQUENCE</scope>
    <source>
        <strain evidence="2">FL966</strain>
    </source>
</reference>
<dbReference type="EMBL" id="CAJVQA010010796">
    <property type="protein sequence ID" value="CAG8701030.1"/>
    <property type="molecule type" value="Genomic_DNA"/>
</dbReference>
<accession>A0A9N9HQL7</accession>
<feature type="non-terminal residue" evidence="2">
    <location>
        <position position="297"/>
    </location>
</feature>